<reference evidence="4" key="1">
    <citation type="submission" date="2021-08" db="EMBL/GenBank/DDBJ databases">
        <title>Chromosome-Level Trichoderma cornu-damae using Hi-C Data.</title>
        <authorList>
            <person name="Kim C.S."/>
        </authorList>
    </citation>
    <scope>NUCLEOTIDE SEQUENCE</scope>
    <source>
        <strain evidence="4">KA19-0412C</strain>
    </source>
</reference>
<sequence>MDPFNRRSSAFSRKPVQRRSLRLYGDDGDDEDSYDLAAATVADGFRPTGEPPADGSSSSSANNPATVSPASSQARLLSQSPSHEHTPTSPAPSAPTAGTPARPSSAIKPPRPHDSLTLRSDGSDSLQTGPPLPSAPASSETAPQIRPQSPYLGPTGPSHPYQMYPQRTLSNATSSTDRPADRGPAHPYALYPQNIVANGDETPHRIPVGFTTSGDAYQRQIGPDGEEAGALLGPLGHTEELPPYSRYPDQPFVAKTPAAAAADAVTATTTAAAANTTTASAAAAAAALEENVANTPAEAVTGAGGIGVATRNPEFSSTEEDLWPSRSRPSTHSHHDINTAAQGNAEKPPMNKWQRRAKKKLWGIVPYWAICLLLIGVILIGVILGAVIGTVLSRHKAPPHSPSPPPPDDGYSPPRPTASDVVPLSQVPISLPRLPFGLYELPSLIASQSSKTCFNESSQTAAWSCNMPFSYYEMDIFPSNNPSDTEFYNLTLKPINMYDAQFLWGTQPPNVFSETLLLVNDTLEPRRGPAWWLKVTYDKKVVVAEESLSPQTKRWDNLGGTVGDYDAIRVKAPSIGAKNGDKPWICTWPHTTLEIFIYPVQNTSSSPDPTSNSKPTPSPTTSSSAPDPYPTDGLNPYPNTVKFLERQASDDAPEPFCRQVLITDGGRSMQNLTDSYGNPIIIQIDENSNSDQGKSVLRRGRRLLRRGGGVFSVALETYELTPCGCLWLGP</sequence>
<feature type="region of interest" description="Disordered" evidence="1">
    <location>
        <begin position="601"/>
        <end position="639"/>
    </location>
</feature>
<dbReference type="EMBL" id="JAIWOZ010000002">
    <property type="protein sequence ID" value="KAH6608797.1"/>
    <property type="molecule type" value="Genomic_DNA"/>
</dbReference>
<feature type="transmembrane region" description="Helical" evidence="2">
    <location>
        <begin position="365"/>
        <end position="392"/>
    </location>
</feature>
<feature type="compositionally biased region" description="Polar residues" evidence="1">
    <location>
        <begin position="117"/>
        <end position="128"/>
    </location>
</feature>
<feature type="region of interest" description="Disordered" evidence="1">
    <location>
        <begin position="303"/>
        <end position="352"/>
    </location>
</feature>
<feature type="compositionally biased region" description="Pro residues" evidence="1">
    <location>
        <begin position="399"/>
        <end position="416"/>
    </location>
</feature>
<organism evidence="4 5">
    <name type="scientific">Trichoderma cornu-damae</name>
    <dbReference type="NCBI Taxonomy" id="654480"/>
    <lineage>
        <taxon>Eukaryota</taxon>
        <taxon>Fungi</taxon>
        <taxon>Dikarya</taxon>
        <taxon>Ascomycota</taxon>
        <taxon>Pezizomycotina</taxon>
        <taxon>Sordariomycetes</taxon>
        <taxon>Hypocreomycetidae</taxon>
        <taxon>Hypocreales</taxon>
        <taxon>Hypocreaceae</taxon>
        <taxon>Trichoderma</taxon>
    </lineage>
</organism>
<dbReference type="OrthoDB" id="5384459at2759"/>
<feature type="compositionally biased region" description="Polar residues" evidence="1">
    <location>
        <begin position="165"/>
        <end position="177"/>
    </location>
</feature>
<keyword evidence="2" id="KW-0472">Membrane</keyword>
<gene>
    <name evidence="4" type="ORF">Trco_002143</name>
</gene>
<feature type="region of interest" description="Disordered" evidence="1">
    <location>
        <begin position="394"/>
        <end position="417"/>
    </location>
</feature>
<dbReference type="AlphaFoldDB" id="A0A9P8TY65"/>
<feature type="compositionally biased region" description="Polar residues" evidence="1">
    <location>
        <begin position="55"/>
        <end position="81"/>
    </location>
</feature>
<evidence type="ECO:0000313" key="4">
    <source>
        <dbReference type="EMBL" id="KAH6608797.1"/>
    </source>
</evidence>
<feature type="compositionally biased region" description="Low complexity" evidence="1">
    <location>
        <begin position="603"/>
        <end position="632"/>
    </location>
</feature>
<feature type="region of interest" description="Disordered" evidence="1">
    <location>
        <begin position="1"/>
        <end position="188"/>
    </location>
</feature>
<keyword evidence="5" id="KW-1185">Reference proteome</keyword>
<protein>
    <recommendedName>
        <fullName evidence="3">DUF7820 domain-containing protein</fullName>
    </recommendedName>
</protein>
<dbReference type="PANTHER" id="PTHR42078">
    <property type="entry name" value="GLUCAN 1, 4-ALPHA-GLUCOSIDASE"/>
    <property type="match status" value="1"/>
</dbReference>
<name>A0A9P8TY65_9HYPO</name>
<feature type="region of interest" description="Disordered" evidence="1">
    <location>
        <begin position="227"/>
        <end position="249"/>
    </location>
</feature>
<keyword evidence="2" id="KW-0812">Transmembrane</keyword>
<dbReference type="Pfam" id="PF25130">
    <property type="entry name" value="DUF7820"/>
    <property type="match status" value="1"/>
</dbReference>
<evidence type="ECO:0000313" key="5">
    <source>
        <dbReference type="Proteomes" id="UP000827724"/>
    </source>
</evidence>
<feature type="compositionally biased region" description="Polar residues" evidence="1">
    <location>
        <begin position="1"/>
        <end position="11"/>
    </location>
</feature>
<feature type="domain" description="DUF7820" evidence="3">
    <location>
        <begin position="417"/>
        <end position="728"/>
    </location>
</feature>
<keyword evidence="2" id="KW-1133">Transmembrane helix</keyword>
<evidence type="ECO:0000256" key="1">
    <source>
        <dbReference type="SAM" id="MobiDB-lite"/>
    </source>
</evidence>
<comment type="caution">
    <text evidence="4">The sequence shown here is derived from an EMBL/GenBank/DDBJ whole genome shotgun (WGS) entry which is preliminary data.</text>
</comment>
<proteinExistence type="predicted"/>
<feature type="compositionally biased region" description="Low complexity" evidence="1">
    <location>
        <begin position="94"/>
        <end position="106"/>
    </location>
</feature>
<dbReference type="Proteomes" id="UP000827724">
    <property type="component" value="Unassembled WGS sequence"/>
</dbReference>
<evidence type="ECO:0000259" key="3">
    <source>
        <dbReference type="Pfam" id="PF25130"/>
    </source>
</evidence>
<evidence type="ECO:0000256" key="2">
    <source>
        <dbReference type="SAM" id="Phobius"/>
    </source>
</evidence>
<accession>A0A9P8TY65</accession>
<dbReference type="InterPro" id="IPR056722">
    <property type="entry name" value="DUF7820"/>
</dbReference>
<dbReference type="PANTHER" id="PTHR42078:SF1">
    <property type="entry name" value="GLUCAN 1, 4-ALPHA-GLUCOSIDASE"/>
    <property type="match status" value="1"/>
</dbReference>